<feature type="binding site" evidence="7">
    <location>
        <position position="125"/>
    </location>
    <ligand>
        <name>S-adenosyl-L-methionine</name>
        <dbReference type="ChEBI" id="CHEBI:59789"/>
    </ligand>
</feature>
<evidence type="ECO:0000256" key="5">
    <source>
        <dbReference type="ARBA" id="ARBA00022691"/>
    </source>
</evidence>
<feature type="binding site" evidence="7">
    <location>
        <position position="98"/>
    </location>
    <ligand>
        <name>S-adenosyl-L-methionine</name>
        <dbReference type="ChEBI" id="CHEBI:59789"/>
    </ligand>
</feature>
<comment type="pathway">
    <text evidence="7">tRNA modification; N(7)-methylguanine-tRNA biosynthesis.</text>
</comment>
<dbReference type="SUPFAM" id="SSF53335">
    <property type="entry name" value="S-adenosyl-L-methionine-dependent methyltransferases"/>
    <property type="match status" value="1"/>
</dbReference>
<dbReference type="PROSITE" id="PS51625">
    <property type="entry name" value="SAM_MT_TRMB"/>
    <property type="match status" value="1"/>
</dbReference>
<accession>A0ABY6P4X8</accession>
<feature type="binding site" evidence="7">
    <location>
        <position position="184"/>
    </location>
    <ligand>
        <name>substrate</name>
    </ligand>
</feature>
<evidence type="ECO:0000256" key="6">
    <source>
        <dbReference type="ARBA" id="ARBA00022694"/>
    </source>
</evidence>
<comment type="caution">
    <text evidence="7">Lacks conserved residue(s) required for the propagation of feature annotation.</text>
</comment>
<dbReference type="RefSeq" id="WP_265384848.1">
    <property type="nucleotide sequence ID" value="NZ_CP110615.1"/>
</dbReference>
<keyword evidence="3 7" id="KW-0489">Methyltransferase</keyword>
<reference evidence="8" key="1">
    <citation type="submission" date="2022-10" db="EMBL/GenBank/DDBJ databases">
        <title>Rhodococcus sp.75.</title>
        <authorList>
            <person name="Sun M."/>
        </authorList>
    </citation>
    <scope>NUCLEOTIDE SEQUENCE</scope>
    <source>
        <strain evidence="8">75</strain>
    </source>
</reference>
<dbReference type="InterPro" id="IPR003358">
    <property type="entry name" value="tRNA_(Gua-N-7)_MeTrfase_Trmb"/>
</dbReference>
<feature type="binding site" evidence="7">
    <location>
        <position position="73"/>
    </location>
    <ligand>
        <name>S-adenosyl-L-methionine</name>
        <dbReference type="ChEBI" id="CHEBI:59789"/>
    </ligand>
</feature>
<dbReference type="Proteomes" id="UP001164965">
    <property type="component" value="Chromosome"/>
</dbReference>
<evidence type="ECO:0000313" key="8">
    <source>
        <dbReference type="EMBL" id="UZJ26744.1"/>
    </source>
</evidence>
<dbReference type="NCBIfam" id="TIGR00091">
    <property type="entry name" value="tRNA (guanosine(46)-N7)-methyltransferase TrmB"/>
    <property type="match status" value="1"/>
</dbReference>
<dbReference type="EC" id="2.1.1.33" evidence="7"/>
<comment type="similarity">
    <text evidence="7">Belongs to the class I-like SAM-binding methyltransferase superfamily. TrmB family.</text>
</comment>
<evidence type="ECO:0000256" key="1">
    <source>
        <dbReference type="ARBA" id="ARBA00000142"/>
    </source>
</evidence>
<dbReference type="PANTHER" id="PTHR23417:SF14">
    <property type="entry name" value="PENTACOTRIPEPTIDE-REPEAT REGION OF PRORP DOMAIN-CONTAINING PROTEIN"/>
    <property type="match status" value="1"/>
</dbReference>
<evidence type="ECO:0000256" key="2">
    <source>
        <dbReference type="ARBA" id="ARBA00003015"/>
    </source>
</evidence>
<dbReference type="GO" id="GO:0008176">
    <property type="term" value="F:tRNA (guanine(46)-N7)-methyltransferase activity"/>
    <property type="evidence" value="ECO:0007669"/>
    <property type="project" value="UniProtKB-EC"/>
</dbReference>
<dbReference type="Pfam" id="PF02390">
    <property type="entry name" value="Methyltransf_4"/>
    <property type="match status" value="1"/>
</dbReference>
<evidence type="ECO:0000256" key="3">
    <source>
        <dbReference type="ARBA" id="ARBA00022603"/>
    </source>
</evidence>
<feature type="binding site" evidence="7">
    <location>
        <position position="148"/>
    </location>
    <ligand>
        <name>S-adenosyl-L-methionine</name>
        <dbReference type="ChEBI" id="CHEBI:59789"/>
    </ligand>
</feature>
<dbReference type="EMBL" id="CP110615">
    <property type="protein sequence ID" value="UZJ26744.1"/>
    <property type="molecule type" value="Genomic_DNA"/>
</dbReference>
<proteinExistence type="inferred from homology"/>
<dbReference type="PANTHER" id="PTHR23417">
    <property type="entry name" value="3-DEOXY-D-MANNO-OCTULOSONIC-ACID TRANSFERASE/TRNA GUANINE-N 7 - -METHYLTRANSFERASE"/>
    <property type="match status" value="1"/>
</dbReference>
<organism evidence="8 9">
    <name type="scientific">Rhodococcus antarcticus</name>
    <dbReference type="NCBI Taxonomy" id="2987751"/>
    <lineage>
        <taxon>Bacteria</taxon>
        <taxon>Bacillati</taxon>
        <taxon>Actinomycetota</taxon>
        <taxon>Actinomycetes</taxon>
        <taxon>Mycobacteriales</taxon>
        <taxon>Nocardiaceae</taxon>
        <taxon>Rhodococcus</taxon>
    </lineage>
</organism>
<dbReference type="InterPro" id="IPR055361">
    <property type="entry name" value="tRNA_methyltr_TrmB_bact"/>
</dbReference>
<evidence type="ECO:0000313" key="9">
    <source>
        <dbReference type="Proteomes" id="UP001164965"/>
    </source>
</evidence>
<comment type="function">
    <text evidence="2 7">Catalyzes the formation of N(7)-methylguanine at position 46 (m7G46) in tRNA.</text>
</comment>
<name>A0ABY6P4X8_9NOCA</name>
<comment type="catalytic activity">
    <reaction evidence="1 7">
        <text>guanosine(46) in tRNA + S-adenosyl-L-methionine = N(7)-methylguanosine(46) in tRNA + S-adenosyl-L-homocysteine</text>
        <dbReference type="Rhea" id="RHEA:42708"/>
        <dbReference type="Rhea" id="RHEA-COMP:10188"/>
        <dbReference type="Rhea" id="RHEA-COMP:10189"/>
        <dbReference type="ChEBI" id="CHEBI:57856"/>
        <dbReference type="ChEBI" id="CHEBI:59789"/>
        <dbReference type="ChEBI" id="CHEBI:74269"/>
        <dbReference type="ChEBI" id="CHEBI:74480"/>
        <dbReference type="EC" id="2.1.1.33"/>
    </reaction>
</comment>
<feature type="binding site" evidence="7">
    <location>
        <begin position="218"/>
        <end position="221"/>
    </location>
    <ligand>
        <name>substrate</name>
    </ligand>
</feature>
<dbReference type="HAMAP" id="MF_01057">
    <property type="entry name" value="tRNA_methyltr_TrmB"/>
    <property type="match status" value="1"/>
</dbReference>
<keyword evidence="4 7" id="KW-0808">Transferase</keyword>
<evidence type="ECO:0000256" key="7">
    <source>
        <dbReference type="HAMAP-Rule" id="MF_01057"/>
    </source>
</evidence>
<dbReference type="Gene3D" id="3.40.50.150">
    <property type="entry name" value="Vaccinia Virus protein VP39"/>
    <property type="match status" value="1"/>
</dbReference>
<protein>
    <recommendedName>
        <fullName evidence="7">tRNA (guanine-N(7)-)-methyltransferase</fullName>
        <ecNumber evidence="7">2.1.1.33</ecNumber>
    </recommendedName>
    <alternativeName>
        <fullName evidence="7">tRNA (guanine(46)-N(7))-methyltransferase</fullName>
    </alternativeName>
    <alternativeName>
        <fullName evidence="7">tRNA(m7G46)-methyltransferase</fullName>
    </alternativeName>
</protein>
<feature type="binding site" evidence="7">
    <location>
        <position position="152"/>
    </location>
    <ligand>
        <name>substrate</name>
    </ligand>
</feature>
<dbReference type="InterPro" id="IPR029063">
    <property type="entry name" value="SAM-dependent_MTases_sf"/>
</dbReference>
<keyword evidence="6 7" id="KW-0819">tRNA processing</keyword>
<sequence length="241" mass="26051">MARVVSFRPRRDALTANQQLAWDRRWPQWGAVVAPYDHGPGGIGAGVPPEGQVVPERLDTAAWFGRSAPLVLEVGFGTGTATAVMAAAEPDVDVLAVEVYRPGIAQLFQHCERARTTNVRALHGDALTVLRHLLGPGSLTAVRVFFPDPWPKRKHLPRRLLQPAMVGLMASRLRPGGVLHVATDIAGYAEQIARTGDAEPLLARHEGPAPVSLERPVTKFEGRAVDADVAITDLVWGRLQA</sequence>
<evidence type="ECO:0000256" key="4">
    <source>
        <dbReference type="ARBA" id="ARBA00022679"/>
    </source>
</evidence>
<keyword evidence="5 7" id="KW-0949">S-adenosyl-L-methionine</keyword>
<gene>
    <name evidence="7 8" type="primary">trmB</name>
    <name evidence="8" type="ORF">RHODO2019_17290</name>
</gene>
<keyword evidence="9" id="KW-1185">Reference proteome</keyword>
<dbReference type="CDD" id="cd02440">
    <property type="entry name" value="AdoMet_MTases"/>
    <property type="match status" value="1"/>
</dbReference>